<comment type="subcellular location">
    <subcellularLocation>
        <location evidence="2">Cytoplasm</location>
    </subcellularLocation>
    <subcellularLocation>
        <location evidence="1">Nucleus</location>
    </subcellularLocation>
</comment>
<evidence type="ECO:0000313" key="21">
    <source>
        <dbReference type="Ensembl" id="ENSOABP00000010370.2"/>
    </source>
</evidence>
<evidence type="ECO:0000256" key="12">
    <source>
        <dbReference type="ARBA" id="ARBA00023242"/>
    </source>
</evidence>
<evidence type="ECO:0000259" key="20">
    <source>
        <dbReference type="PROSITE" id="PS50209"/>
    </source>
</evidence>
<dbReference type="RefSeq" id="XP_031597255.1">
    <property type="nucleotide sequence ID" value="XM_031741395.2"/>
</dbReference>
<dbReference type="FunFam" id="3.40.50.1460:FF:000008">
    <property type="entry name" value="caspase-8 isoform X1"/>
    <property type="match status" value="1"/>
</dbReference>
<dbReference type="GeneID" id="116321529"/>
<keyword evidence="7" id="KW-0053">Apoptosis</keyword>
<keyword evidence="8" id="KW-0677">Repeat</keyword>
<dbReference type="InterPro" id="IPR001309">
    <property type="entry name" value="Pept_C14_p20"/>
</dbReference>
<evidence type="ECO:0000313" key="22">
    <source>
        <dbReference type="Proteomes" id="UP000472276"/>
    </source>
</evidence>
<feature type="domain" description="DED" evidence="17">
    <location>
        <begin position="126"/>
        <end position="202"/>
    </location>
</feature>
<dbReference type="GO" id="GO:0043065">
    <property type="term" value="P:positive regulation of apoptotic process"/>
    <property type="evidence" value="ECO:0007669"/>
    <property type="project" value="UniProtKB-ARBA"/>
</dbReference>
<dbReference type="SMART" id="SM00115">
    <property type="entry name" value="CASc"/>
    <property type="match status" value="1"/>
</dbReference>
<evidence type="ECO:0000256" key="15">
    <source>
        <dbReference type="ARBA" id="ARBA00068172"/>
    </source>
</evidence>
<feature type="domain" description="CARD" evidence="20">
    <location>
        <begin position="1"/>
        <end position="78"/>
    </location>
</feature>
<dbReference type="GO" id="GO:0006915">
    <property type="term" value="P:apoptotic process"/>
    <property type="evidence" value="ECO:0007669"/>
    <property type="project" value="UniProtKB-KW"/>
</dbReference>
<dbReference type="GO" id="GO:0005737">
    <property type="term" value="C:cytoplasm"/>
    <property type="evidence" value="ECO:0007669"/>
    <property type="project" value="UniProtKB-SubCell"/>
</dbReference>
<comment type="similarity">
    <text evidence="3 16">Belongs to the peptidase C14A family.</text>
</comment>
<dbReference type="RefSeq" id="XP_039458415.1">
    <property type="nucleotide sequence ID" value="XM_039602481.1"/>
</dbReference>
<dbReference type="KEGG" id="oau:116321529"/>
<dbReference type="SMART" id="SM00031">
    <property type="entry name" value="DED"/>
    <property type="match status" value="2"/>
</dbReference>
<dbReference type="InterPro" id="IPR015917">
    <property type="entry name" value="Pept_C14A"/>
</dbReference>
<dbReference type="GO" id="GO:0006508">
    <property type="term" value="P:proteolysis"/>
    <property type="evidence" value="ECO:0007669"/>
    <property type="project" value="UniProtKB-KW"/>
</dbReference>
<evidence type="ECO:0000256" key="3">
    <source>
        <dbReference type="ARBA" id="ARBA00010134"/>
    </source>
</evidence>
<proteinExistence type="inferred from homology"/>
<sequence length="604" mass="68680">MSAKDTVRRNKTAIQTILSGDYRLILNKVYEKFLITNEDYNNLKSINREDVEGHVVELVDKIMNKGEDTCRAFLNLLQTDKKIKTTFPQLKNTPFLPKPDQASLLQHDGSSQMQSIQACAGGSRSVIQRLSSTLEEELDSTEVAALCFLCRDVVSRSHLKGITNIKELFSRLMEKGVLQNNHFLSQILWTIDRIDLVRSLGIDSKRSKDTDESPVLSQYRVMLYKLYDAMINDNLAIMKFLLRSKLGKSKLDQCKTALDVFAEMEKKDLISDTNVSVLHEVLQKLDNQELAMIVENYIQGVPQQQQMLPPHRFFDKNESHLPLSVTETQSTCRGETIYTDARPQPTSFPDQSEYYTLTCKSHGLCVVINNEIFTGTNLKNRRGTQKDADALNTVFTRLGFKVLIHNNLTAAQMQNEIRMYSKRNFVNDNALVVCVLSHGEKGCVFGTDGEKVFLQDMMLPFTSGRTPTLAGKPKLFFIEASQGDGYQKGHCPCSLGPGEEEREKQFFLEGNSEADFLIGMATVKGFMSFRNSVTGCIYTQELCRQLTRSAESQEMDDLLTVLTRVNREVHKREFYQNYKQMPEARYTLTKKLVLKSVSPDCDQK</sequence>
<dbReference type="Gene3D" id="1.10.533.10">
    <property type="entry name" value="Death Domain, Fas"/>
    <property type="match status" value="3"/>
</dbReference>
<dbReference type="AlphaFoldDB" id="A0A668S6P7"/>
<gene>
    <name evidence="21" type="primary">LOC116321529</name>
</gene>
<evidence type="ECO:0000259" key="19">
    <source>
        <dbReference type="PROSITE" id="PS50208"/>
    </source>
</evidence>
<evidence type="ECO:0000259" key="17">
    <source>
        <dbReference type="PROSITE" id="PS50168"/>
    </source>
</evidence>
<evidence type="ECO:0000256" key="7">
    <source>
        <dbReference type="ARBA" id="ARBA00022703"/>
    </source>
</evidence>
<keyword evidence="6" id="KW-0645">Protease</keyword>
<dbReference type="InterPro" id="IPR001875">
    <property type="entry name" value="DED_dom"/>
</dbReference>
<evidence type="ECO:0000256" key="2">
    <source>
        <dbReference type="ARBA" id="ARBA00004496"/>
    </source>
</evidence>
<feature type="domain" description="DED" evidence="17">
    <location>
        <begin position="218"/>
        <end position="296"/>
    </location>
</feature>
<name>A0A668S6P7_OREAU</name>
<dbReference type="GO" id="GO:0005634">
    <property type="term" value="C:nucleus"/>
    <property type="evidence" value="ECO:0007669"/>
    <property type="project" value="UniProtKB-SubCell"/>
</dbReference>
<keyword evidence="22" id="KW-1185">Reference proteome</keyword>
<evidence type="ECO:0000256" key="11">
    <source>
        <dbReference type="ARBA" id="ARBA00023145"/>
    </source>
</evidence>
<dbReference type="SUPFAM" id="SSF52129">
    <property type="entry name" value="Caspase-like"/>
    <property type="match status" value="1"/>
</dbReference>
<evidence type="ECO:0000256" key="10">
    <source>
        <dbReference type="ARBA" id="ARBA00022807"/>
    </source>
</evidence>
<reference evidence="21" key="1">
    <citation type="submission" date="2025-08" db="UniProtKB">
        <authorList>
            <consortium name="Ensembl"/>
        </authorList>
    </citation>
    <scope>IDENTIFICATION</scope>
</reference>
<dbReference type="Pfam" id="PF01335">
    <property type="entry name" value="DED"/>
    <property type="match status" value="2"/>
</dbReference>
<keyword evidence="10" id="KW-0788">Thiol protease</keyword>
<evidence type="ECO:0000256" key="16">
    <source>
        <dbReference type="RuleBase" id="RU003971"/>
    </source>
</evidence>
<dbReference type="OMA" id="CSGHLEM"/>
<dbReference type="Proteomes" id="UP000472276">
    <property type="component" value="Unassembled WGS sequence"/>
</dbReference>
<dbReference type="InterPro" id="IPR029030">
    <property type="entry name" value="Caspase-like_dom_sf"/>
</dbReference>
<dbReference type="FunFam" id="1.10.533.10:FF:000016">
    <property type="entry name" value="CASP8 and FADD-like apoptosis regulator"/>
    <property type="match status" value="1"/>
</dbReference>
<keyword evidence="4" id="KW-0963">Cytoplasm</keyword>
<keyword evidence="9" id="KW-0378">Hydrolase</keyword>
<evidence type="ECO:0000259" key="18">
    <source>
        <dbReference type="PROSITE" id="PS50207"/>
    </source>
</evidence>
<dbReference type="PROSITE" id="PS50168">
    <property type="entry name" value="DED"/>
    <property type="match status" value="2"/>
</dbReference>
<dbReference type="PANTHER" id="PTHR48169">
    <property type="entry name" value="DED DOMAIN-CONTAINING PROTEIN"/>
    <property type="match status" value="1"/>
</dbReference>
<dbReference type="InterPro" id="IPR011600">
    <property type="entry name" value="Pept_C14_caspase"/>
</dbReference>
<reference evidence="21" key="2">
    <citation type="submission" date="2025-09" db="UniProtKB">
        <authorList>
            <consortium name="Ensembl"/>
        </authorList>
    </citation>
    <scope>IDENTIFICATION</scope>
</reference>
<evidence type="ECO:0000256" key="5">
    <source>
        <dbReference type="ARBA" id="ARBA00022553"/>
    </source>
</evidence>
<dbReference type="RefSeq" id="XP_039458413.1">
    <property type="nucleotide sequence ID" value="XM_039602479.1"/>
</dbReference>
<dbReference type="GO" id="GO:0005886">
    <property type="term" value="C:plasma membrane"/>
    <property type="evidence" value="ECO:0007669"/>
    <property type="project" value="UniProtKB-ARBA"/>
</dbReference>
<protein>
    <recommendedName>
        <fullName evidence="15">Caspase-8</fullName>
        <ecNumber evidence="14">3.4.22.61</ecNumber>
    </recommendedName>
</protein>
<dbReference type="InterPro" id="IPR002138">
    <property type="entry name" value="Pept_C14_p10"/>
</dbReference>
<dbReference type="SUPFAM" id="SSF47986">
    <property type="entry name" value="DEATH domain"/>
    <property type="match status" value="3"/>
</dbReference>
<feature type="domain" description="Caspase family p10" evidence="18">
    <location>
        <begin position="512"/>
        <end position="596"/>
    </location>
</feature>
<evidence type="ECO:0000256" key="1">
    <source>
        <dbReference type="ARBA" id="ARBA00004123"/>
    </source>
</evidence>
<dbReference type="EC" id="3.4.22.61" evidence="14"/>
<organism evidence="21 22">
    <name type="scientific">Oreochromis aureus</name>
    <name type="common">Israeli tilapia</name>
    <name type="synonym">Chromis aureus</name>
    <dbReference type="NCBI Taxonomy" id="47969"/>
    <lineage>
        <taxon>Eukaryota</taxon>
        <taxon>Metazoa</taxon>
        <taxon>Chordata</taxon>
        <taxon>Craniata</taxon>
        <taxon>Vertebrata</taxon>
        <taxon>Euteleostomi</taxon>
        <taxon>Actinopterygii</taxon>
        <taxon>Neopterygii</taxon>
        <taxon>Teleostei</taxon>
        <taxon>Neoteleostei</taxon>
        <taxon>Acanthomorphata</taxon>
        <taxon>Ovalentaria</taxon>
        <taxon>Cichlomorphae</taxon>
        <taxon>Cichliformes</taxon>
        <taxon>Cichlidae</taxon>
        <taxon>African cichlids</taxon>
        <taxon>Pseudocrenilabrinae</taxon>
        <taxon>Oreochromini</taxon>
        <taxon>Oreochromis</taxon>
    </lineage>
</organism>
<dbReference type="PANTHER" id="PTHR48169:SF7">
    <property type="entry name" value="CASPASE 10"/>
    <property type="match status" value="1"/>
</dbReference>
<keyword evidence="12" id="KW-0539">Nucleus</keyword>
<comment type="catalytic activity">
    <reaction evidence="13">
        <text>Strict requirement for Asp at position P1 and has a preferred cleavage sequence of (Leu/Asp/Val)-Glu-Thr-Asp-|-(Gly/Ser/Ala).</text>
        <dbReference type="EC" id="3.4.22.61"/>
    </reaction>
</comment>
<dbReference type="PRINTS" id="PR00376">
    <property type="entry name" value="IL1BCENZYME"/>
</dbReference>
<dbReference type="PROSITE" id="PS50209">
    <property type="entry name" value="CARD"/>
    <property type="match status" value="1"/>
</dbReference>
<dbReference type="GO" id="GO:0032991">
    <property type="term" value="C:protein-containing complex"/>
    <property type="evidence" value="ECO:0007669"/>
    <property type="project" value="UniProtKB-ARBA"/>
</dbReference>
<evidence type="ECO:0000256" key="6">
    <source>
        <dbReference type="ARBA" id="ARBA00022670"/>
    </source>
</evidence>
<dbReference type="InterPro" id="IPR001315">
    <property type="entry name" value="CARD"/>
</dbReference>
<dbReference type="GO" id="GO:0004197">
    <property type="term" value="F:cysteine-type endopeptidase activity"/>
    <property type="evidence" value="ECO:0007669"/>
    <property type="project" value="InterPro"/>
</dbReference>
<dbReference type="CDD" id="cd00032">
    <property type="entry name" value="CASc"/>
    <property type="match status" value="1"/>
</dbReference>
<accession>A0A668S6P7</accession>
<keyword evidence="5" id="KW-0597">Phosphoprotein</keyword>
<dbReference type="CDD" id="cd01671">
    <property type="entry name" value="CARD"/>
    <property type="match status" value="1"/>
</dbReference>
<dbReference type="PROSITE" id="PS50207">
    <property type="entry name" value="CASPASE_P10"/>
    <property type="match status" value="1"/>
</dbReference>
<evidence type="ECO:0000256" key="8">
    <source>
        <dbReference type="ARBA" id="ARBA00022737"/>
    </source>
</evidence>
<dbReference type="Pfam" id="PF00656">
    <property type="entry name" value="Peptidase_C14"/>
    <property type="match status" value="1"/>
</dbReference>
<dbReference type="InterPro" id="IPR011029">
    <property type="entry name" value="DEATH-like_dom_sf"/>
</dbReference>
<feature type="domain" description="Caspase family p20" evidence="19">
    <location>
        <begin position="361"/>
        <end position="485"/>
    </location>
</feature>
<dbReference type="RefSeq" id="XP_039458414.1">
    <property type="nucleotide sequence ID" value="XM_039602480.1"/>
</dbReference>
<dbReference type="Gene3D" id="3.40.50.1460">
    <property type="match status" value="1"/>
</dbReference>
<evidence type="ECO:0000256" key="4">
    <source>
        <dbReference type="ARBA" id="ARBA00022490"/>
    </source>
</evidence>
<keyword evidence="11" id="KW-0865">Zymogen</keyword>
<dbReference type="GO" id="GO:0051604">
    <property type="term" value="P:protein maturation"/>
    <property type="evidence" value="ECO:0007669"/>
    <property type="project" value="UniProtKB-ARBA"/>
</dbReference>
<evidence type="ECO:0000256" key="9">
    <source>
        <dbReference type="ARBA" id="ARBA00022801"/>
    </source>
</evidence>
<dbReference type="RefSeq" id="XP_031597254.1">
    <property type="nucleotide sequence ID" value="XM_031741394.2"/>
</dbReference>
<dbReference type="Ensembl" id="ENSOABT00000010724.2">
    <property type="protein sequence ID" value="ENSOABP00000010370.2"/>
    <property type="gene ID" value="ENSOABG00000005475.2"/>
</dbReference>
<evidence type="ECO:0000256" key="14">
    <source>
        <dbReference type="ARBA" id="ARBA00066479"/>
    </source>
</evidence>
<dbReference type="PROSITE" id="PS50208">
    <property type="entry name" value="CASPASE_P20"/>
    <property type="match status" value="1"/>
</dbReference>
<dbReference type="CDD" id="cd08334">
    <property type="entry name" value="DED_Caspase_8_10_r2"/>
    <property type="match status" value="1"/>
</dbReference>
<evidence type="ECO:0000256" key="13">
    <source>
        <dbReference type="ARBA" id="ARBA00051626"/>
    </source>
</evidence>